<comment type="subcellular location">
    <subcellularLocation>
        <location evidence="1">Cell projection</location>
        <location evidence="1">Cilium</location>
    </subcellularLocation>
</comment>
<protein>
    <submittedName>
        <fullName evidence="10">Dynein assembly factor 1, axonemal homolog</fullName>
    </submittedName>
</protein>
<feature type="compositionally biased region" description="Basic and acidic residues" evidence="7">
    <location>
        <begin position="439"/>
        <end position="448"/>
    </location>
</feature>
<feature type="coiled-coil region" evidence="6">
    <location>
        <begin position="803"/>
        <end position="856"/>
    </location>
</feature>
<name>A0A9P1CCE8_9DINO</name>
<dbReference type="EMBL" id="CAMXCT020001283">
    <property type="protein sequence ID" value="CAL1141977.1"/>
    <property type="molecule type" value="Genomic_DNA"/>
</dbReference>
<organism evidence="8">
    <name type="scientific">Cladocopium goreaui</name>
    <dbReference type="NCBI Taxonomy" id="2562237"/>
    <lineage>
        <taxon>Eukaryota</taxon>
        <taxon>Sar</taxon>
        <taxon>Alveolata</taxon>
        <taxon>Dinophyceae</taxon>
        <taxon>Suessiales</taxon>
        <taxon>Symbiodiniaceae</taxon>
        <taxon>Cladocopium</taxon>
    </lineage>
</organism>
<dbReference type="EMBL" id="CAMXCT030001283">
    <property type="protein sequence ID" value="CAL4775914.1"/>
    <property type="molecule type" value="Genomic_DNA"/>
</dbReference>
<feature type="region of interest" description="Disordered" evidence="7">
    <location>
        <begin position="354"/>
        <end position="375"/>
    </location>
</feature>
<keyword evidence="3" id="KW-0677">Repeat</keyword>
<keyword evidence="11" id="KW-1185">Reference proteome</keyword>
<proteinExistence type="predicted"/>
<feature type="compositionally biased region" description="Acidic residues" evidence="7">
    <location>
        <begin position="361"/>
        <end position="375"/>
    </location>
</feature>
<dbReference type="SUPFAM" id="SSF52075">
    <property type="entry name" value="Outer arm dynein light chain 1"/>
    <property type="match status" value="1"/>
</dbReference>
<evidence type="ECO:0000313" key="9">
    <source>
        <dbReference type="EMBL" id="CAL1141977.1"/>
    </source>
</evidence>
<accession>A0A9P1CCE8</accession>
<dbReference type="InterPro" id="IPR032675">
    <property type="entry name" value="LRR_dom_sf"/>
</dbReference>
<evidence type="ECO:0000313" key="10">
    <source>
        <dbReference type="EMBL" id="CAL4775914.1"/>
    </source>
</evidence>
<dbReference type="PANTHER" id="PTHR45973">
    <property type="entry name" value="PROTEIN PHOSPHATASE 1 REGULATORY SUBUNIT SDS22-RELATED"/>
    <property type="match status" value="1"/>
</dbReference>
<gene>
    <name evidence="8" type="ORF">C1SCF055_LOCUS15750</name>
</gene>
<evidence type="ECO:0000256" key="6">
    <source>
        <dbReference type="SAM" id="Coils"/>
    </source>
</evidence>
<feature type="coiled-coil region" evidence="6">
    <location>
        <begin position="656"/>
        <end position="693"/>
    </location>
</feature>
<sequence>MAVFWIPKHEEIQNSFAADQSAEPNQQRNWLVTGREKALRKACVENRGFELPELNEVLILHYRGFRKIENLDEYHNVRSIFLECNGISKIENLEVMPQLVSLYLQSNCITRMENLDLLSNLQYLNLSHNSISEVQNLGTLSMLDTLNLAANKFEDVEKLKGLSERPSLRSVDVSSNYFEDGDALVNFWESNLPNVQCLYLHHNPCSRALKDSRRRLISRLSQLRWIDERPVTAMERAGCEAWAVGGKEAEMEAKHAHWLKEKEEKERSFQNFRRVQQAHAERAKAQKEAQARRDAARDQAQAALQETGMLNDGFVLMPERNVAESMEVVETKNQEAKDDELDAVDAVESEVPEVTPVEGVQEVDEEPEDAVEETVEDVGPFEWTGFKDRCLGRLVAEHRYNFKKASAALCKEFACEVGEQECRRRYGELCRPSQQTAENRQEAARKSIQEGAGRAADGPPPDAAAVKEVSQWFVRRIRQGNGQAVAGKKPKAAEGHENPDEDPVENENPVVTHPMSSEAQSLMGLSGSMLFSPPPRQPLDPIQLQNQELNPEVPKVATGQRPVVVSKCAEGLHDLVAATLEKDLEDERRERREQVAFLNRICAKERELLVGRAESFQRQFAEAKWAKELWDRERALLQDRIHVSETAIAASNRFSLERAEAKEVSLQRQISDLRQSEQSLEAQVQKEQSLREDETKRWQGILVLQWECWDDWMFPKYSKVVSDDKSIHELHLGHVLSRAELDMSKKESAAKIQELTGELQSCQSQRDNAAGAFKEVLSKQAACEAEAVAIIRQEAAEQRALLLSEANAEVQALRGEENDKLKRDVSAKSAAWSEARAEIDEQVARLRTEYEEESQESLTKAVHQLQVADDLVVGLRRRSEQDSDARAMCLREFEAAKQEAAEEAACCRRLLAESLLSNFQVPQSFRSDLSRGSDQMNEIYRERQEAMAIMERLRSRHPPEEPTSELPWPKIGSIGSSPMRSSPGLRGARDMSWLSSAMAMATDKVRAIGWDFTPLSRAKFNGYPGPAIWLEVGRARRKTPTIQMFP</sequence>
<comment type="caution">
    <text evidence="8">The sequence shown here is derived from an EMBL/GenBank/DDBJ whole genome shotgun (WGS) entry which is preliminary data.</text>
</comment>
<dbReference type="PROSITE" id="PS51450">
    <property type="entry name" value="LRR"/>
    <property type="match status" value="3"/>
</dbReference>
<feature type="region of interest" description="Disordered" evidence="7">
    <location>
        <begin position="480"/>
        <end position="508"/>
    </location>
</feature>
<feature type="region of interest" description="Disordered" evidence="7">
    <location>
        <begin position="432"/>
        <end position="465"/>
    </location>
</feature>
<evidence type="ECO:0000313" key="11">
    <source>
        <dbReference type="Proteomes" id="UP001152797"/>
    </source>
</evidence>
<dbReference type="InterPro" id="IPR050576">
    <property type="entry name" value="Cilia_flagella_integrity"/>
</dbReference>
<keyword evidence="5" id="KW-0966">Cell projection</keyword>
<feature type="region of interest" description="Disordered" evidence="7">
    <location>
        <begin position="955"/>
        <end position="985"/>
    </location>
</feature>
<evidence type="ECO:0000256" key="1">
    <source>
        <dbReference type="ARBA" id="ARBA00004138"/>
    </source>
</evidence>
<evidence type="ECO:0000256" key="2">
    <source>
        <dbReference type="ARBA" id="ARBA00022614"/>
    </source>
</evidence>
<dbReference type="Gene3D" id="3.80.10.10">
    <property type="entry name" value="Ribonuclease Inhibitor"/>
    <property type="match status" value="2"/>
</dbReference>
<dbReference type="InterPro" id="IPR001611">
    <property type="entry name" value="Leu-rich_rpt"/>
</dbReference>
<evidence type="ECO:0000256" key="3">
    <source>
        <dbReference type="ARBA" id="ARBA00022737"/>
    </source>
</evidence>
<evidence type="ECO:0000256" key="7">
    <source>
        <dbReference type="SAM" id="MobiDB-lite"/>
    </source>
</evidence>
<dbReference type="OrthoDB" id="1904536at2759"/>
<dbReference type="SMART" id="SM00365">
    <property type="entry name" value="LRR_SD22"/>
    <property type="match status" value="3"/>
</dbReference>
<dbReference type="Proteomes" id="UP001152797">
    <property type="component" value="Unassembled WGS sequence"/>
</dbReference>
<keyword evidence="2" id="KW-0433">Leucine-rich repeat</keyword>
<keyword evidence="6" id="KW-0175">Coiled coil</keyword>
<dbReference type="AlphaFoldDB" id="A0A9P1CCE8"/>
<evidence type="ECO:0000256" key="4">
    <source>
        <dbReference type="ARBA" id="ARBA00023069"/>
    </source>
</evidence>
<reference evidence="8" key="1">
    <citation type="submission" date="2022-10" db="EMBL/GenBank/DDBJ databases">
        <authorList>
            <person name="Chen Y."/>
            <person name="Dougan E. K."/>
            <person name="Chan C."/>
            <person name="Rhodes N."/>
            <person name="Thang M."/>
        </authorList>
    </citation>
    <scope>NUCLEOTIDE SEQUENCE</scope>
</reference>
<keyword evidence="4" id="KW-0969">Cilium</keyword>
<evidence type="ECO:0000256" key="5">
    <source>
        <dbReference type="ARBA" id="ARBA00023273"/>
    </source>
</evidence>
<dbReference type="PANTHER" id="PTHR45973:SF9">
    <property type="entry name" value="LEUCINE-RICH REPEAT-CONTAINING PROTEIN 46"/>
    <property type="match status" value="1"/>
</dbReference>
<evidence type="ECO:0000313" key="8">
    <source>
        <dbReference type="EMBL" id="CAI3988602.1"/>
    </source>
</evidence>
<dbReference type="EMBL" id="CAMXCT010001283">
    <property type="protein sequence ID" value="CAI3988602.1"/>
    <property type="molecule type" value="Genomic_DNA"/>
</dbReference>
<reference evidence="9" key="2">
    <citation type="submission" date="2024-04" db="EMBL/GenBank/DDBJ databases">
        <authorList>
            <person name="Chen Y."/>
            <person name="Shah S."/>
            <person name="Dougan E. K."/>
            <person name="Thang M."/>
            <person name="Chan C."/>
        </authorList>
    </citation>
    <scope>NUCLEOTIDE SEQUENCE [LARGE SCALE GENOMIC DNA]</scope>
</reference>